<gene>
    <name evidence="1" type="ORF">DEO72_LG8g613</name>
    <name evidence="2" type="ORF">DEO72_LG8g616</name>
</gene>
<dbReference type="OrthoDB" id="690771at2759"/>
<dbReference type="AlphaFoldDB" id="A0A4D6MPG5"/>
<protein>
    <submittedName>
        <fullName evidence="2">Uncharacterized protein</fullName>
    </submittedName>
</protein>
<accession>A0A4D6MPG5</accession>
<proteinExistence type="predicted"/>
<evidence type="ECO:0000313" key="3">
    <source>
        <dbReference type="Proteomes" id="UP000501690"/>
    </source>
</evidence>
<evidence type="ECO:0000313" key="1">
    <source>
        <dbReference type="EMBL" id="QCE02598.1"/>
    </source>
</evidence>
<dbReference type="PANTHER" id="PTHR33978">
    <property type="entry name" value="SERINE/THREONINE-KINASE"/>
    <property type="match status" value="1"/>
</dbReference>
<keyword evidence="3" id="KW-1185">Reference proteome</keyword>
<dbReference type="Gramene" id="Vigun10g143700.1.v1.2">
    <property type="protein sequence ID" value="Vigun10g143700.1.v1.2.CDS.1"/>
    <property type="gene ID" value="Vigun10g143700.v1.2"/>
</dbReference>
<dbReference type="EMBL" id="CP039352">
    <property type="protein sequence ID" value="QCE02598.1"/>
    <property type="molecule type" value="Genomic_DNA"/>
</dbReference>
<sequence length="150" mass="17412">MKTRGRVEEEASEGNERMMMMMNSRTVKEEGREKEEEEEETMGIWDCGSPLYDAHELVSLDHIIHRHLMAFPSSTGSSNHNITTFTHHHHHHDKMPHKSKGSFMVTGMSKISVKMVKKKKRKNNEEINGNNKMRRGFAGFVVALLYSWKK</sequence>
<name>A0A4D6MPG5_VIGUN</name>
<dbReference type="Proteomes" id="UP000501690">
    <property type="component" value="Linkage Group LG8"/>
</dbReference>
<dbReference type="EMBL" id="CP039352">
    <property type="protein sequence ID" value="QCE02601.1"/>
    <property type="molecule type" value="Genomic_DNA"/>
</dbReference>
<organism evidence="2 3">
    <name type="scientific">Vigna unguiculata</name>
    <name type="common">Cowpea</name>
    <dbReference type="NCBI Taxonomy" id="3917"/>
    <lineage>
        <taxon>Eukaryota</taxon>
        <taxon>Viridiplantae</taxon>
        <taxon>Streptophyta</taxon>
        <taxon>Embryophyta</taxon>
        <taxon>Tracheophyta</taxon>
        <taxon>Spermatophyta</taxon>
        <taxon>Magnoliopsida</taxon>
        <taxon>eudicotyledons</taxon>
        <taxon>Gunneridae</taxon>
        <taxon>Pentapetalae</taxon>
        <taxon>rosids</taxon>
        <taxon>fabids</taxon>
        <taxon>Fabales</taxon>
        <taxon>Fabaceae</taxon>
        <taxon>Papilionoideae</taxon>
        <taxon>50 kb inversion clade</taxon>
        <taxon>NPAAA clade</taxon>
        <taxon>indigoferoid/millettioid clade</taxon>
        <taxon>Phaseoleae</taxon>
        <taxon>Vigna</taxon>
    </lineage>
</organism>
<reference evidence="2 3" key="1">
    <citation type="submission" date="2019-04" db="EMBL/GenBank/DDBJ databases">
        <title>An improved genome assembly and genetic linkage map for asparagus bean, Vigna unguiculata ssp. sesquipedialis.</title>
        <authorList>
            <person name="Xia Q."/>
            <person name="Zhang R."/>
            <person name="Dong Y."/>
        </authorList>
    </citation>
    <scope>NUCLEOTIDE SEQUENCE [LARGE SCALE GENOMIC DNA]</scope>
    <source>
        <tissue evidence="2">Leaf</tissue>
    </source>
</reference>
<dbReference type="PANTHER" id="PTHR33978:SF18">
    <property type="entry name" value="OS01G0656300 PROTEIN"/>
    <property type="match status" value="1"/>
</dbReference>
<evidence type="ECO:0000313" key="2">
    <source>
        <dbReference type="EMBL" id="QCE02601.1"/>
    </source>
</evidence>